<dbReference type="STRING" id="1121416.SAMN02745220_04842"/>
<dbReference type="InterPro" id="IPR019494">
    <property type="entry name" value="FIST_C"/>
</dbReference>
<protein>
    <submittedName>
        <fullName evidence="3">Uncharacterized conserved protein, contains FIST_N domain</fullName>
    </submittedName>
</protein>
<proteinExistence type="predicted"/>
<dbReference type="OrthoDB" id="9807948at2"/>
<dbReference type="Proteomes" id="UP000184603">
    <property type="component" value="Unassembled WGS sequence"/>
</dbReference>
<evidence type="ECO:0000313" key="3">
    <source>
        <dbReference type="EMBL" id="SHO52931.1"/>
    </source>
</evidence>
<organism evidence="3 4">
    <name type="scientific">Desulfopila aestuarii DSM 18488</name>
    <dbReference type="NCBI Taxonomy" id="1121416"/>
    <lineage>
        <taxon>Bacteria</taxon>
        <taxon>Pseudomonadati</taxon>
        <taxon>Thermodesulfobacteriota</taxon>
        <taxon>Desulfobulbia</taxon>
        <taxon>Desulfobulbales</taxon>
        <taxon>Desulfocapsaceae</taxon>
        <taxon>Desulfopila</taxon>
    </lineage>
</organism>
<accession>A0A1M7YJX2</accession>
<evidence type="ECO:0000259" key="1">
    <source>
        <dbReference type="SMART" id="SM00897"/>
    </source>
</evidence>
<dbReference type="SMART" id="SM01204">
    <property type="entry name" value="FIST_C"/>
    <property type="match status" value="1"/>
</dbReference>
<dbReference type="SMART" id="SM00897">
    <property type="entry name" value="FIST"/>
    <property type="match status" value="1"/>
</dbReference>
<dbReference type="InterPro" id="IPR013702">
    <property type="entry name" value="FIST_domain_N"/>
</dbReference>
<dbReference type="Pfam" id="PF08495">
    <property type="entry name" value="FIST"/>
    <property type="match status" value="1"/>
</dbReference>
<dbReference type="PANTHER" id="PTHR40252:SF2">
    <property type="entry name" value="BLR0328 PROTEIN"/>
    <property type="match status" value="1"/>
</dbReference>
<evidence type="ECO:0000313" key="4">
    <source>
        <dbReference type="Proteomes" id="UP000184603"/>
    </source>
</evidence>
<dbReference type="EMBL" id="FRFE01000043">
    <property type="protein sequence ID" value="SHO52931.1"/>
    <property type="molecule type" value="Genomic_DNA"/>
</dbReference>
<dbReference type="Pfam" id="PF10442">
    <property type="entry name" value="FIST_C"/>
    <property type="match status" value="1"/>
</dbReference>
<name>A0A1M7YJX2_9BACT</name>
<evidence type="ECO:0000259" key="2">
    <source>
        <dbReference type="SMART" id="SM01204"/>
    </source>
</evidence>
<feature type="domain" description="FIST" evidence="1">
    <location>
        <begin position="32"/>
        <end position="226"/>
    </location>
</feature>
<dbReference type="AlphaFoldDB" id="A0A1M7YJX2"/>
<gene>
    <name evidence="3" type="ORF">SAMN02745220_04842</name>
</gene>
<feature type="domain" description="FIST C-domain" evidence="2">
    <location>
        <begin position="227"/>
        <end position="357"/>
    </location>
</feature>
<sequence>MQSHLRVQQGKSFKKNAWEAVSELAVQIDQPDTQVCLVFFSDEYDPHQLGRALQEHLPGPVIGCTTAGQLSGTGFQRGGISGVSLAGSKLTARPYLIFPLSSQSEQVIAIAEDVQRLINESGSPAFGFLLVDGLSMKEEPLISALYMALGNVPIVGGSAGDNLKFRQTSVYYDGKLLQNAAVFTLFLTTLPFYIFKHQHFQPTTTRLVVTEADPEKRLVKEINGEPAAKAYAELIGTTVDQLNATVFSRNPVMLRIENDYFVRSISNIEPDGSLRFFCAIDVGRVLTIGRGNSAIKSLNNDLTKLSEALGEPAIILGCDCILRRLEMEEQGIDDDIGRMLAENKVVGFSTYGEQINSVHVNQTFTGVAISGKSRC</sequence>
<dbReference type="RefSeq" id="WP_073616548.1">
    <property type="nucleotide sequence ID" value="NZ_FRFE01000043.1"/>
</dbReference>
<dbReference type="PANTHER" id="PTHR40252">
    <property type="entry name" value="BLR0328 PROTEIN"/>
    <property type="match status" value="1"/>
</dbReference>
<keyword evidence="4" id="KW-1185">Reference proteome</keyword>
<reference evidence="3 4" key="1">
    <citation type="submission" date="2016-12" db="EMBL/GenBank/DDBJ databases">
        <authorList>
            <person name="Song W.-J."/>
            <person name="Kurnit D.M."/>
        </authorList>
    </citation>
    <scope>NUCLEOTIDE SEQUENCE [LARGE SCALE GENOMIC DNA]</scope>
    <source>
        <strain evidence="3 4">DSM 18488</strain>
    </source>
</reference>